<proteinExistence type="predicted"/>
<dbReference type="PROSITE" id="PS51257">
    <property type="entry name" value="PROKAR_LIPOPROTEIN"/>
    <property type="match status" value="1"/>
</dbReference>
<organism evidence="1 2">
    <name type="scientific">Clostridium mobile</name>
    <dbReference type="NCBI Taxonomy" id="2841512"/>
    <lineage>
        <taxon>Bacteria</taxon>
        <taxon>Bacillati</taxon>
        <taxon>Bacillota</taxon>
        <taxon>Clostridia</taxon>
        <taxon>Eubacteriales</taxon>
        <taxon>Clostridiaceae</taxon>
        <taxon>Clostridium</taxon>
    </lineage>
</organism>
<dbReference type="CDD" id="cd15786">
    <property type="entry name" value="CPF_1278_like"/>
    <property type="match status" value="1"/>
</dbReference>
<dbReference type="InterPro" id="IPR032619">
    <property type="entry name" value="DUF4883"/>
</dbReference>
<dbReference type="RefSeq" id="WP_216439423.1">
    <property type="nucleotide sequence ID" value="NZ_JAHLQF010000002.1"/>
</dbReference>
<evidence type="ECO:0000313" key="1">
    <source>
        <dbReference type="EMBL" id="MBU5484904.1"/>
    </source>
</evidence>
<evidence type="ECO:0000313" key="2">
    <source>
        <dbReference type="Proteomes" id="UP000726170"/>
    </source>
</evidence>
<dbReference type="Proteomes" id="UP000726170">
    <property type="component" value="Unassembled WGS sequence"/>
</dbReference>
<keyword evidence="2" id="KW-1185">Reference proteome</keyword>
<dbReference type="Pfam" id="PF16224">
    <property type="entry name" value="DUF4883"/>
    <property type="match status" value="1"/>
</dbReference>
<gene>
    <name evidence="1" type="ORF">KQI86_11210</name>
</gene>
<sequence>MKNKFYLILICILILFTSCTYLSENKKVNNHYTSNLIELINTEDNYTCSIFDMNLYKEKDLNTDDFYIVGNFTKALNEKSFTKKPNDLDEKPAYKMMLTFHKEKYVINIYNSKYVAIHPWDGDKETDYIDMTNIPLSYNLFYLCNYIFSGKY</sequence>
<reference evidence="1 2" key="1">
    <citation type="submission" date="2021-06" db="EMBL/GenBank/DDBJ databases">
        <authorList>
            <person name="Sun Q."/>
            <person name="Li D."/>
        </authorList>
    </citation>
    <scope>NUCLEOTIDE SEQUENCE [LARGE SCALE GENOMIC DNA]</scope>
    <source>
        <strain evidence="1 2">MSJ-11</strain>
    </source>
</reference>
<dbReference type="EMBL" id="JAHLQF010000002">
    <property type="protein sequence ID" value="MBU5484904.1"/>
    <property type="molecule type" value="Genomic_DNA"/>
</dbReference>
<protein>
    <submittedName>
        <fullName evidence="1">DUF4883 family protein</fullName>
    </submittedName>
</protein>
<accession>A0ABS6EI30</accession>
<name>A0ABS6EI30_9CLOT</name>
<comment type="caution">
    <text evidence="1">The sequence shown here is derived from an EMBL/GenBank/DDBJ whole genome shotgun (WGS) entry which is preliminary data.</text>
</comment>